<evidence type="ECO:0000313" key="2">
    <source>
        <dbReference type="EMBL" id="EHR61307.1"/>
    </source>
</evidence>
<dbReference type="EMBL" id="CM001440">
    <property type="protein sequence ID" value="EHR61307.1"/>
    <property type="molecule type" value="Genomic_DNA"/>
</dbReference>
<dbReference type="Proteomes" id="UP000002791">
    <property type="component" value="Chromosome"/>
</dbReference>
<feature type="compositionally biased region" description="Basic residues" evidence="1">
    <location>
        <begin position="67"/>
        <end position="76"/>
    </location>
</feature>
<protein>
    <submittedName>
        <fullName evidence="2">Uncharacterized protein</fullName>
    </submittedName>
</protein>
<dbReference type="AlphaFoldDB" id="H5XCR1"/>
<feature type="region of interest" description="Disordered" evidence="1">
    <location>
        <begin position="58"/>
        <end position="84"/>
    </location>
</feature>
<dbReference type="HOGENOM" id="CLU_2525530_0_0_11"/>
<dbReference type="STRING" id="882082.SaccyDRAFT_2433"/>
<keyword evidence="3" id="KW-1185">Reference proteome</keyword>
<organism evidence="2 3">
    <name type="scientific">Saccharomonospora cyanea NA-134</name>
    <dbReference type="NCBI Taxonomy" id="882082"/>
    <lineage>
        <taxon>Bacteria</taxon>
        <taxon>Bacillati</taxon>
        <taxon>Actinomycetota</taxon>
        <taxon>Actinomycetes</taxon>
        <taxon>Pseudonocardiales</taxon>
        <taxon>Pseudonocardiaceae</taxon>
        <taxon>Saccharomonospora</taxon>
    </lineage>
</organism>
<reference evidence="2 3" key="1">
    <citation type="submission" date="2011-11" db="EMBL/GenBank/DDBJ databases">
        <title>The Noncontiguous Finished sequence of Saccharomonospora cyanea NA-134.</title>
        <authorList>
            <consortium name="US DOE Joint Genome Institute"/>
            <person name="Lucas S."/>
            <person name="Han J."/>
            <person name="Lapidus A."/>
            <person name="Cheng J.-F."/>
            <person name="Goodwin L."/>
            <person name="Pitluck S."/>
            <person name="Peters L."/>
            <person name="Ovchinnikova G."/>
            <person name="Lu M."/>
            <person name="Detter J.C."/>
            <person name="Han C."/>
            <person name="Tapia R."/>
            <person name="Land M."/>
            <person name="Hauser L."/>
            <person name="Kyrpides N."/>
            <person name="Ivanova N."/>
            <person name="Pagani I."/>
            <person name="Brambilla E.-M."/>
            <person name="Klenk H.-P."/>
            <person name="Woyke T."/>
        </authorList>
    </citation>
    <scope>NUCLEOTIDE SEQUENCE [LARGE SCALE GENOMIC DNA]</scope>
    <source>
        <strain evidence="2 3">NA-134</strain>
    </source>
</reference>
<evidence type="ECO:0000256" key="1">
    <source>
        <dbReference type="SAM" id="MobiDB-lite"/>
    </source>
</evidence>
<proteinExistence type="predicted"/>
<name>H5XCR1_9PSEU</name>
<gene>
    <name evidence="2" type="ORF">SaccyDRAFT_2433</name>
</gene>
<evidence type="ECO:0000313" key="3">
    <source>
        <dbReference type="Proteomes" id="UP000002791"/>
    </source>
</evidence>
<accession>H5XCR1</accession>
<sequence>MAEAVFVEADRQARDVPGLPLLVLRAAAEAAGKVGDQAVAEHYQKLRDAERQRIDAALARKQDAKPRSRGVLRCRSRSGLTPLL</sequence>